<evidence type="ECO:0000313" key="1">
    <source>
        <dbReference type="EMBL" id="AMO97848.1"/>
    </source>
</evidence>
<dbReference type="AlphaFoldDB" id="A0A127PJ81"/>
<evidence type="ECO:0000313" key="2">
    <source>
        <dbReference type="Proteomes" id="UP000072421"/>
    </source>
</evidence>
<accession>A0A127PJ81</accession>
<dbReference type="PATRIC" id="fig|158899.10.peg.5202"/>
<dbReference type="RefSeq" id="WP_167351438.1">
    <property type="nucleotide sequence ID" value="NZ_CP013232.1"/>
</dbReference>
<sequence>MKKSVLPGIHASAQIAEIEAAACAENAINLANTLAKVHTMGLKAAKDVVG</sequence>
<dbReference type="Proteomes" id="UP000072421">
    <property type="component" value="Chromosome"/>
</dbReference>
<reference evidence="1 2" key="1">
    <citation type="submission" date="2015-11" db="EMBL/GenBank/DDBJ databases">
        <title>Exploring the genomic traits of fungus-feeding bacterial genus Collimonas.</title>
        <authorList>
            <person name="Song C."/>
            <person name="Schmidt R."/>
            <person name="de Jager V."/>
            <person name="Krzyzanowska D."/>
            <person name="Jongedijk E."/>
            <person name="Cankar K."/>
            <person name="Beekwilder J."/>
            <person name="van Veen A."/>
            <person name="de Boer W."/>
            <person name="van Veen J.A."/>
            <person name="Garbeva P."/>
        </authorList>
    </citation>
    <scope>NUCLEOTIDE SEQUENCE [LARGE SCALE GENOMIC DNA]</scope>
    <source>
        <strain evidence="1 2">Ter6</strain>
    </source>
</reference>
<gene>
    <name evidence="1" type="ORF">CFter6_5281</name>
</gene>
<dbReference type="EMBL" id="CP013232">
    <property type="protein sequence ID" value="AMO97848.1"/>
    <property type="molecule type" value="Genomic_DNA"/>
</dbReference>
<protein>
    <submittedName>
        <fullName evidence="1">Uncharacterized protein</fullName>
    </submittedName>
</protein>
<proteinExistence type="predicted"/>
<name>A0A127PJ81_9BURK</name>
<organism evidence="1">
    <name type="scientific">Collimonas fungivorans</name>
    <dbReference type="NCBI Taxonomy" id="158899"/>
    <lineage>
        <taxon>Bacteria</taxon>
        <taxon>Pseudomonadati</taxon>
        <taxon>Pseudomonadota</taxon>
        <taxon>Betaproteobacteria</taxon>
        <taxon>Burkholderiales</taxon>
        <taxon>Oxalobacteraceae</taxon>
        <taxon>Collimonas</taxon>
    </lineage>
</organism>